<evidence type="ECO:0000256" key="7">
    <source>
        <dbReference type="PROSITE-ProRule" id="PRU10141"/>
    </source>
</evidence>
<keyword evidence="2 11" id="KW-0723">Serine/threonine-protein kinase</keyword>
<dbReference type="InterPro" id="IPR000719">
    <property type="entry name" value="Prot_kinase_dom"/>
</dbReference>
<dbReference type="PROSITE" id="PS50011">
    <property type="entry name" value="PROTEIN_KINASE_DOM"/>
    <property type="match status" value="1"/>
</dbReference>
<keyword evidence="9" id="KW-1133">Transmembrane helix</keyword>
<feature type="binding site" evidence="7">
    <location>
        <position position="50"/>
    </location>
    <ligand>
        <name>ATP</name>
        <dbReference type="ChEBI" id="CHEBI:30616"/>
    </ligand>
</feature>
<proteinExistence type="predicted"/>
<feature type="transmembrane region" description="Helical" evidence="9">
    <location>
        <begin position="368"/>
        <end position="389"/>
    </location>
</feature>
<name>A0A7W5CG44_9MICO</name>
<keyword evidence="9" id="KW-0812">Transmembrane</keyword>
<dbReference type="EC" id="2.7.11.1" evidence="1"/>
<comment type="caution">
    <text evidence="11">The sequence shown here is derived from an EMBL/GenBank/DDBJ whole genome shotgun (WGS) entry which is preliminary data.</text>
</comment>
<dbReference type="InterPro" id="IPR017441">
    <property type="entry name" value="Protein_kinase_ATP_BS"/>
</dbReference>
<evidence type="ECO:0000313" key="11">
    <source>
        <dbReference type="EMBL" id="MBB3156629.1"/>
    </source>
</evidence>
<feature type="compositionally biased region" description="Low complexity" evidence="8">
    <location>
        <begin position="392"/>
        <end position="408"/>
    </location>
</feature>
<dbReference type="PANTHER" id="PTHR43289">
    <property type="entry name" value="MITOGEN-ACTIVATED PROTEIN KINASE KINASE KINASE 20-RELATED"/>
    <property type="match status" value="1"/>
</dbReference>
<dbReference type="PANTHER" id="PTHR43289:SF6">
    <property type="entry name" value="SERINE_THREONINE-PROTEIN KINASE NEKL-3"/>
    <property type="match status" value="1"/>
</dbReference>
<dbReference type="AlphaFoldDB" id="A0A7W5CG44"/>
<organism evidence="11 12">
    <name type="scientific">Microbacterium proteolyticum</name>
    <dbReference type="NCBI Taxonomy" id="1572644"/>
    <lineage>
        <taxon>Bacteria</taxon>
        <taxon>Bacillati</taxon>
        <taxon>Actinomycetota</taxon>
        <taxon>Actinomycetes</taxon>
        <taxon>Micrococcales</taxon>
        <taxon>Microbacteriaceae</taxon>
        <taxon>Microbacterium</taxon>
    </lineage>
</organism>
<feature type="domain" description="Protein kinase" evidence="10">
    <location>
        <begin position="21"/>
        <end position="279"/>
    </location>
</feature>
<evidence type="ECO:0000256" key="2">
    <source>
        <dbReference type="ARBA" id="ARBA00022527"/>
    </source>
</evidence>
<dbReference type="PROSITE" id="PS00108">
    <property type="entry name" value="PROTEIN_KINASE_ST"/>
    <property type="match status" value="1"/>
</dbReference>
<evidence type="ECO:0000256" key="5">
    <source>
        <dbReference type="ARBA" id="ARBA00022777"/>
    </source>
</evidence>
<dbReference type="Gene3D" id="1.10.510.10">
    <property type="entry name" value="Transferase(Phosphotransferase) domain 1"/>
    <property type="match status" value="1"/>
</dbReference>
<evidence type="ECO:0000259" key="10">
    <source>
        <dbReference type="PROSITE" id="PS50011"/>
    </source>
</evidence>
<dbReference type="Pfam" id="PF00069">
    <property type="entry name" value="Pkinase"/>
    <property type="match status" value="1"/>
</dbReference>
<evidence type="ECO:0000256" key="1">
    <source>
        <dbReference type="ARBA" id="ARBA00012513"/>
    </source>
</evidence>
<evidence type="ECO:0000313" key="12">
    <source>
        <dbReference type="Proteomes" id="UP000543579"/>
    </source>
</evidence>
<dbReference type="Proteomes" id="UP000543579">
    <property type="component" value="Unassembled WGS sequence"/>
</dbReference>
<dbReference type="SUPFAM" id="SSF56112">
    <property type="entry name" value="Protein kinase-like (PK-like)"/>
    <property type="match status" value="1"/>
</dbReference>
<dbReference type="RefSeq" id="WP_183418157.1">
    <property type="nucleotide sequence ID" value="NZ_JACHXY010000001.1"/>
</dbReference>
<dbReference type="PROSITE" id="PS00107">
    <property type="entry name" value="PROTEIN_KINASE_ATP"/>
    <property type="match status" value="1"/>
</dbReference>
<feature type="compositionally biased region" description="Low complexity" evidence="8">
    <location>
        <begin position="333"/>
        <end position="364"/>
    </location>
</feature>
<evidence type="ECO:0000256" key="8">
    <source>
        <dbReference type="SAM" id="MobiDB-lite"/>
    </source>
</evidence>
<dbReference type="CDD" id="cd14014">
    <property type="entry name" value="STKc_PknB_like"/>
    <property type="match status" value="1"/>
</dbReference>
<evidence type="ECO:0000256" key="9">
    <source>
        <dbReference type="SAM" id="Phobius"/>
    </source>
</evidence>
<keyword evidence="6 7" id="KW-0067">ATP-binding</keyword>
<keyword evidence="3" id="KW-0808">Transferase</keyword>
<keyword evidence="9" id="KW-0472">Membrane</keyword>
<feature type="region of interest" description="Disordered" evidence="8">
    <location>
        <begin position="293"/>
        <end position="364"/>
    </location>
</feature>
<evidence type="ECO:0000256" key="6">
    <source>
        <dbReference type="ARBA" id="ARBA00022840"/>
    </source>
</evidence>
<evidence type="ECO:0000256" key="3">
    <source>
        <dbReference type="ARBA" id="ARBA00022679"/>
    </source>
</evidence>
<protein>
    <recommendedName>
        <fullName evidence="1">non-specific serine/threonine protein kinase</fullName>
        <ecNumber evidence="1">2.7.11.1</ecNumber>
    </recommendedName>
</protein>
<sequence length="420" mass="43204">MNEPTPTVADPVDGGLFDGRYRVGRLLGRGGYARVHEAVDTALERSVALKIIDGDGADPSDVSRVRSEIRLLASVSHPSLVTLYDARLAGSPAYLVMELISGPTLSDRIARGPLPAHEVAVVGREIAEAFAVIHARGIVHRDVKPSNILIRPAAHVGETPRATLADFGIAALVGATRVTRADTVIGTAAYLSPEQARGLPAAPASDVYSLGLVLLEAITGSRPFGSRTPHEALAARLVSTPEIPANVPPRWRQVLQRMTALEPTERPDAAGLIVALRTVADASATSVEARTAVLPHATAPTQSFDGSDSRTRVLPQPDSHPSSPGADRTQVLSPAGGAESHGSSAGGAPAAGTRGGASAPGRGSKKNVVVASLVAVVLAVGAVVAAVSLSSSGAAGRPDLPTLPQPLDQHMDELWTEVGP</sequence>
<dbReference type="InterPro" id="IPR011009">
    <property type="entry name" value="Kinase-like_dom_sf"/>
</dbReference>
<accession>A0A7W5CG44</accession>
<evidence type="ECO:0000256" key="4">
    <source>
        <dbReference type="ARBA" id="ARBA00022741"/>
    </source>
</evidence>
<dbReference type="EMBL" id="JACHXY010000001">
    <property type="protein sequence ID" value="MBB3156629.1"/>
    <property type="molecule type" value="Genomic_DNA"/>
</dbReference>
<reference evidence="11 12" key="1">
    <citation type="submission" date="2020-08" db="EMBL/GenBank/DDBJ databases">
        <title>Genomic Encyclopedia of Type Strains, Phase III (KMG-III): the genomes of soil and plant-associated and newly described type strains.</title>
        <authorList>
            <person name="Whitman W."/>
        </authorList>
    </citation>
    <scope>NUCLEOTIDE SEQUENCE [LARGE SCALE GENOMIC DNA]</scope>
    <source>
        <strain evidence="11 12">CECT 8356</strain>
    </source>
</reference>
<gene>
    <name evidence="11" type="ORF">FHS07_000313</name>
</gene>
<dbReference type="GO" id="GO:0004674">
    <property type="term" value="F:protein serine/threonine kinase activity"/>
    <property type="evidence" value="ECO:0007669"/>
    <property type="project" value="UniProtKB-KW"/>
</dbReference>
<feature type="region of interest" description="Disordered" evidence="8">
    <location>
        <begin position="392"/>
        <end position="411"/>
    </location>
</feature>
<dbReference type="GO" id="GO:0005524">
    <property type="term" value="F:ATP binding"/>
    <property type="evidence" value="ECO:0007669"/>
    <property type="project" value="UniProtKB-UniRule"/>
</dbReference>
<dbReference type="SMART" id="SM00220">
    <property type="entry name" value="S_TKc"/>
    <property type="match status" value="1"/>
</dbReference>
<dbReference type="InterPro" id="IPR008271">
    <property type="entry name" value="Ser/Thr_kinase_AS"/>
</dbReference>
<keyword evidence="5 11" id="KW-0418">Kinase</keyword>
<keyword evidence="4 7" id="KW-0547">Nucleotide-binding</keyword>